<gene>
    <name evidence="2" type="ORF">EV643_102464</name>
</gene>
<dbReference type="RefSeq" id="WP_133799027.1">
    <property type="nucleotide sequence ID" value="NZ_SNWQ01000002.1"/>
</dbReference>
<name>A0A4R6KPK8_9ACTN</name>
<sequence>MHIPDVHITDLQVITQEVPDPHAAQLSVYVFVEMGLGSASLTIDPSADDDQREQLLDWALERLKRLAVHGPDPDEWGGRETPDGMLLQLHAP</sequence>
<dbReference type="EMBL" id="SNWQ01000002">
    <property type="protein sequence ID" value="TDO52625.1"/>
    <property type="molecule type" value="Genomic_DNA"/>
</dbReference>
<accession>A0A4R6KPK8</accession>
<dbReference type="AlphaFoldDB" id="A0A4R6KPK8"/>
<evidence type="ECO:0000313" key="2">
    <source>
        <dbReference type="EMBL" id="TDO52625.1"/>
    </source>
</evidence>
<reference evidence="2 3" key="1">
    <citation type="submission" date="2019-03" db="EMBL/GenBank/DDBJ databases">
        <title>Genomic Encyclopedia of Type Strains, Phase III (KMG-III): the genomes of soil and plant-associated and newly described type strains.</title>
        <authorList>
            <person name="Whitman W."/>
        </authorList>
    </citation>
    <scope>NUCLEOTIDE SEQUENCE [LARGE SCALE GENOMIC DNA]</scope>
    <source>
        <strain evidence="2 3">VKM Ac-2527</strain>
    </source>
</reference>
<proteinExistence type="predicted"/>
<evidence type="ECO:0000256" key="1">
    <source>
        <dbReference type="SAM" id="MobiDB-lite"/>
    </source>
</evidence>
<evidence type="ECO:0000313" key="3">
    <source>
        <dbReference type="Proteomes" id="UP000295388"/>
    </source>
</evidence>
<dbReference type="Proteomes" id="UP000295388">
    <property type="component" value="Unassembled WGS sequence"/>
</dbReference>
<keyword evidence="3" id="KW-1185">Reference proteome</keyword>
<comment type="caution">
    <text evidence="2">The sequence shown here is derived from an EMBL/GenBank/DDBJ whole genome shotgun (WGS) entry which is preliminary data.</text>
</comment>
<organism evidence="2 3">
    <name type="scientific">Kribbella caucasensis</name>
    <dbReference type="NCBI Taxonomy" id="2512215"/>
    <lineage>
        <taxon>Bacteria</taxon>
        <taxon>Bacillati</taxon>
        <taxon>Actinomycetota</taxon>
        <taxon>Actinomycetes</taxon>
        <taxon>Propionibacteriales</taxon>
        <taxon>Kribbellaceae</taxon>
        <taxon>Kribbella</taxon>
    </lineage>
</organism>
<protein>
    <submittedName>
        <fullName evidence="2">Uncharacterized protein</fullName>
    </submittedName>
</protein>
<feature type="region of interest" description="Disordered" evidence="1">
    <location>
        <begin position="70"/>
        <end position="92"/>
    </location>
</feature>